<dbReference type="Proteomes" id="UP000026902">
    <property type="component" value="Segment"/>
</dbReference>
<dbReference type="GeneID" id="19526426"/>
<accession>A0A024AZE7</accession>
<sequence>MGKTLTNSQLTKAVDTLQEEIAIMQGSLSLEDMKTYIEYLHSGIVTSEEHAAVIRRLSQEPASIEDATLIARFSLTQILDELENKLTEVMKTVQIQGRVLKKLGATEEMIDEAAVEHAQQVAEMFKLVNAKAEEQKSEEN</sequence>
<organism evidence="1 2">
    <name type="scientific">Bacillus phage CAM003</name>
    <dbReference type="NCBI Taxonomy" id="1486657"/>
    <lineage>
        <taxon>Viruses</taxon>
        <taxon>Duplodnaviria</taxon>
        <taxon>Heunggongvirae</taxon>
        <taxon>Uroviricota</taxon>
        <taxon>Caudoviricetes</taxon>
        <taxon>Herelleviridae</taxon>
        <taxon>Bastillevirinae</taxon>
        <taxon>Bastillevirus</taxon>
        <taxon>Bastillevirus CAM003</taxon>
    </lineage>
</organism>
<protein>
    <submittedName>
        <fullName evidence="1">Uncharacterized protein</fullName>
    </submittedName>
</protein>
<dbReference type="KEGG" id="vg:19526426"/>
<name>A0A024AZE7_9CAUD</name>
<keyword evidence="2" id="KW-1185">Reference proteome</keyword>
<proteinExistence type="predicted"/>
<dbReference type="EMBL" id="KJ489397">
    <property type="protein sequence ID" value="AHZ09560.1"/>
    <property type="molecule type" value="Genomic_DNA"/>
</dbReference>
<dbReference type="RefSeq" id="YP_009037026.1">
    <property type="nucleotide sequence ID" value="NC_024216.1"/>
</dbReference>
<evidence type="ECO:0000313" key="2">
    <source>
        <dbReference type="Proteomes" id="UP000026902"/>
    </source>
</evidence>
<evidence type="ECO:0000313" key="1">
    <source>
        <dbReference type="EMBL" id="AHZ09560.1"/>
    </source>
</evidence>
<reference evidence="2" key="1">
    <citation type="submission" date="2014-09" db="EMBL/GenBank/DDBJ databases">
        <authorList>
            <person name="Sauder A.B."/>
            <person name="McKenzie Q.R."/>
            <person name="Temple L.M."/>
            <person name="Alexis B.K."/>
            <person name="Al-Atrache Z."/>
            <person name="Lewis L.O."/>
            <person name="Loesser-Casey K.E."/>
            <person name="Mitchell K.J."/>
        </authorList>
    </citation>
    <scope>NUCLEOTIDE SEQUENCE [LARGE SCALE GENOMIC DNA]</scope>
</reference>